<name>A0AAV1L8I3_9NEOP</name>
<organism evidence="2 3">
    <name type="scientific">Parnassius mnemosyne</name>
    <name type="common">clouded apollo</name>
    <dbReference type="NCBI Taxonomy" id="213953"/>
    <lineage>
        <taxon>Eukaryota</taxon>
        <taxon>Metazoa</taxon>
        <taxon>Ecdysozoa</taxon>
        <taxon>Arthropoda</taxon>
        <taxon>Hexapoda</taxon>
        <taxon>Insecta</taxon>
        <taxon>Pterygota</taxon>
        <taxon>Neoptera</taxon>
        <taxon>Endopterygota</taxon>
        <taxon>Lepidoptera</taxon>
        <taxon>Glossata</taxon>
        <taxon>Ditrysia</taxon>
        <taxon>Papilionoidea</taxon>
        <taxon>Papilionidae</taxon>
        <taxon>Parnassiinae</taxon>
        <taxon>Parnassini</taxon>
        <taxon>Parnassius</taxon>
        <taxon>Driopa</taxon>
    </lineage>
</organism>
<feature type="signal peptide" evidence="1">
    <location>
        <begin position="1"/>
        <end position="19"/>
    </location>
</feature>
<accession>A0AAV1L8I3</accession>
<evidence type="ECO:0000313" key="2">
    <source>
        <dbReference type="EMBL" id="CAK1591085.1"/>
    </source>
</evidence>
<reference evidence="2 3" key="1">
    <citation type="submission" date="2023-11" db="EMBL/GenBank/DDBJ databases">
        <authorList>
            <person name="Hedman E."/>
            <person name="Englund M."/>
            <person name="Stromberg M."/>
            <person name="Nyberg Akerstrom W."/>
            <person name="Nylinder S."/>
            <person name="Jareborg N."/>
            <person name="Kallberg Y."/>
            <person name="Kronander E."/>
        </authorList>
    </citation>
    <scope>NUCLEOTIDE SEQUENCE [LARGE SCALE GENOMIC DNA]</scope>
</reference>
<dbReference type="EMBL" id="CAVLGL010000086">
    <property type="protein sequence ID" value="CAK1591085.1"/>
    <property type="molecule type" value="Genomic_DNA"/>
</dbReference>
<feature type="chain" id="PRO_5043965257" description="Salivary secreted peptide" evidence="1">
    <location>
        <begin position="20"/>
        <end position="121"/>
    </location>
</feature>
<evidence type="ECO:0000313" key="3">
    <source>
        <dbReference type="Proteomes" id="UP001314205"/>
    </source>
</evidence>
<dbReference type="Proteomes" id="UP001314205">
    <property type="component" value="Unassembled WGS sequence"/>
</dbReference>
<keyword evidence="1" id="KW-0732">Signal</keyword>
<protein>
    <recommendedName>
        <fullName evidence="4">Salivary secreted peptide</fullName>
    </recommendedName>
</protein>
<proteinExistence type="predicted"/>
<dbReference type="PANTHER" id="PTHR37685">
    <property type="entry name" value="GEO11136P1-RELATED"/>
    <property type="match status" value="1"/>
</dbReference>
<comment type="caution">
    <text evidence="2">The sequence shown here is derived from an EMBL/GenBank/DDBJ whole genome shotgun (WGS) entry which is preliminary data.</text>
</comment>
<evidence type="ECO:0000256" key="1">
    <source>
        <dbReference type="SAM" id="SignalP"/>
    </source>
</evidence>
<evidence type="ECO:0008006" key="4">
    <source>
        <dbReference type="Google" id="ProtNLM"/>
    </source>
</evidence>
<dbReference type="Pfam" id="PF15868">
    <property type="entry name" value="MBF2"/>
    <property type="match status" value="1"/>
</dbReference>
<keyword evidence="3" id="KW-1185">Reference proteome</keyword>
<dbReference type="AlphaFoldDB" id="A0AAV1L8I3"/>
<gene>
    <name evidence="2" type="ORF">PARMNEM_LOCUS11365</name>
</gene>
<dbReference type="PANTHER" id="PTHR37685:SF1">
    <property type="entry name" value="GEO11136P1-RELATED"/>
    <property type="match status" value="1"/>
</dbReference>
<dbReference type="InterPro" id="IPR031734">
    <property type="entry name" value="MBF2"/>
</dbReference>
<sequence length="121" mass="13475">MKFYLLCITLAALAAGFSASIVKSPSSRSSLYYGYIGPGDRLLNRTYVRQPAIPNTVQSQDVIYRGNYTTRISAIQVVEIGYTQYATPWLLYGGIGTNNVSIRIQSARGYGYNYVVDIWGR</sequence>